<organism evidence="2 3">
    <name type="scientific">Accumulibacter regalis</name>
    <dbReference type="NCBI Taxonomy" id="522306"/>
    <lineage>
        <taxon>Bacteria</taxon>
        <taxon>Pseudomonadati</taxon>
        <taxon>Pseudomonadota</taxon>
        <taxon>Betaproteobacteria</taxon>
        <taxon>Candidatus Accumulibacter</taxon>
    </lineage>
</organism>
<evidence type="ECO:0008006" key="4">
    <source>
        <dbReference type="Google" id="ProtNLM"/>
    </source>
</evidence>
<dbReference type="Proteomes" id="UP000022141">
    <property type="component" value="Unassembled WGS sequence"/>
</dbReference>
<dbReference type="AlphaFoldDB" id="A0A011QP77"/>
<gene>
    <name evidence="2" type="ORF">AW11_00230</name>
</gene>
<protein>
    <recommendedName>
        <fullName evidence="4">DUF4426 domain-containing protein</fullName>
    </recommendedName>
</protein>
<name>A0A011QP77_ACCRE</name>
<accession>A0A011QP77</accession>
<comment type="caution">
    <text evidence="2">The sequence shown here is derived from an EMBL/GenBank/DDBJ whole genome shotgun (WGS) entry which is preliminary data.</text>
</comment>
<dbReference type="EMBL" id="JEMY01000003">
    <property type="protein sequence ID" value="EXI90890.1"/>
    <property type="molecule type" value="Genomic_DNA"/>
</dbReference>
<dbReference type="STRING" id="1454004.AW11_00230"/>
<sequence>MSPIRTLFLSLASVAFLVASENSLAHTDEVLATQKAPNGGELRVAGPYHLELVVATDSREVRENPIVLHVSDHDGVAIPTAGARATATLLAGKIKATVTLAADGGNRLKGFAKYASTPDMKVVVTLTLPGQPAEQARFTPLATSR</sequence>
<dbReference type="eggNOG" id="ENOG5032RTT">
    <property type="taxonomic scope" value="Bacteria"/>
</dbReference>
<feature type="chain" id="PRO_5001462398" description="DUF4426 domain-containing protein" evidence="1">
    <location>
        <begin position="26"/>
        <end position="145"/>
    </location>
</feature>
<proteinExistence type="predicted"/>
<evidence type="ECO:0000256" key="1">
    <source>
        <dbReference type="SAM" id="SignalP"/>
    </source>
</evidence>
<feature type="signal peptide" evidence="1">
    <location>
        <begin position="1"/>
        <end position="25"/>
    </location>
</feature>
<reference evidence="2" key="1">
    <citation type="submission" date="2014-02" db="EMBL/GenBank/DDBJ databases">
        <title>Expanding our view of genomic diversity in Candidatus Accumulibacter clades.</title>
        <authorList>
            <person name="Skennerton C.T."/>
            <person name="Barr J.J."/>
            <person name="Slater F.R."/>
            <person name="Bond P.L."/>
            <person name="Tyson G.W."/>
        </authorList>
    </citation>
    <scope>NUCLEOTIDE SEQUENCE [LARGE SCALE GENOMIC DNA]</scope>
</reference>
<keyword evidence="1" id="KW-0732">Signal</keyword>
<keyword evidence="3" id="KW-1185">Reference proteome</keyword>
<dbReference type="PATRIC" id="fig|1454004.3.peg.235"/>
<evidence type="ECO:0000313" key="3">
    <source>
        <dbReference type="Proteomes" id="UP000022141"/>
    </source>
</evidence>
<evidence type="ECO:0000313" key="2">
    <source>
        <dbReference type="EMBL" id="EXI90890.1"/>
    </source>
</evidence>